<dbReference type="Gene3D" id="3.30.750.44">
    <property type="match status" value="1"/>
</dbReference>
<dbReference type="GO" id="GO:0004175">
    <property type="term" value="F:endopeptidase activity"/>
    <property type="evidence" value="ECO:0007669"/>
    <property type="project" value="TreeGrafter"/>
</dbReference>
<dbReference type="Pfam" id="PF03572">
    <property type="entry name" value="Peptidase_S41"/>
    <property type="match status" value="1"/>
</dbReference>
<keyword evidence="2 5" id="KW-0645">Protease</keyword>
<evidence type="ECO:0000313" key="8">
    <source>
        <dbReference type="EMBL" id="OGC46926.1"/>
    </source>
</evidence>
<dbReference type="CDD" id="cd07560">
    <property type="entry name" value="Peptidase_S41_CPP"/>
    <property type="match status" value="1"/>
</dbReference>
<evidence type="ECO:0000313" key="9">
    <source>
        <dbReference type="Proteomes" id="UP000176444"/>
    </source>
</evidence>
<dbReference type="CDD" id="cd06782">
    <property type="entry name" value="cpPDZ_CPP-like"/>
    <property type="match status" value="1"/>
</dbReference>
<comment type="similarity">
    <text evidence="1 5">Belongs to the peptidase S41A family.</text>
</comment>
<dbReference type="GO" id="GO:0007165">
    <property type="term" value="P:signal transduction"/>
    <property type="evidence" value="ECO:0007669"/>
    <property type="project" value="TreeGrafter"/>
</dbReference>
<evidence type="ECO:0000256" key="1">
    <source>
        <dbReference type="ARBA" id="ARBA00009179"/>
    </source>
</evidence>
<dbReference type="SMART" id="SM00228">
    <property type="entry name" value="PDZ"/>
    <property type="match status" value="1"/>
</dbReference>
<dbReference type="Gene3D" id="2.30.42.10">
    <property type="match status" value="1"/>
</dbReference>
<evidence type="ECO:0000256" key="5">
    <source>
        <dbReference type="RuleBase" id="RU004404"/>
    </source>
</evidence>
<dbReference type="InterPro" id="IPR036034">
    <property type="entry name" value="PDZ_sf"/>
</dbReference>
<dbReference type="InterPro" id="IPR005151">
    <property type="entry name" value="Tail-specific_protease"/>
</dbReference>
<comment type="caution">
    <text evidence="8">The sequence shown here is derived from an EMBL/GenBank/DDBJ whole genome shotgun (WGS) entry which is preliminary data.</text>
</comment>
<dbReference type="GO" id="GO:0030288">
    <property type="term" value="C:outer membrane-bounded periplasmic space"/>
    <property type="evidence" value="ECO:0007669"/>
    <property type="project" value="TreeGrafter"/>
</dbReference>
<dbReference type="Pfam" id="PF00595">
    <property type="entry name" value="PDZ"/>
    <property type="match status" value="1"/>
</dbReference>
<dbReference type="NCBIfam" id="TIGR00225">
    <property type="entry name" value="prc"/>
    <property type="match status" value="1"/>
</dbReference>
<evidence type="ECO:0000256" key="6">
    <source>
        <dbReference type="SAM" id="Phobius"/>
    </source>
</evidence>
<dbReference type="SUPFAM" id="SSF50156">
    <property type="entry name" value="PDZ domain-like"/>
    <property type="match status" value="1"/>
</dbReference>
<dbReference type="EMBL" id="MEUX01000026">
    <property type="protein sequence ID" value="OGC46926.1"/>
    <property type="molecule type" value="Genomic_DNA"/>
</dbReference>
<dbReference type="PANTHER" id="PTHR32060:SF30">
    <property type="entry name" value="CARBOXY-TERMINAL PROCESSING PROTEASE CTPA"/>
    <property type="match status" value="1"/>
</dbReference>
<evidence type="ECO:0000256" key="3">
    <source>
        <dbReference type="ARBA" id="ARBA00022801"/>
    </source>
</evidence>
<dbReference type="FunFam" id="2.30.42.10:FF:000063">
    <property type="entry name" value="Peptidase, S41 family"/>
    <property type="match status" value="1"/>
</dbReference>
<keyword evidence="4 5" id="KW-0720">Serine protease</keyword>
<evidence type="ECO:0000256" key="2">
    <source>
        <dbReference type="ARBA" id="ARBA00022670"/>
    </source>
</evidence>
<dbReference type="PROSITE" id="PS50106">
    <property type="entry name" value="PDZ"/>
    <property type="match status" value="1"/>
</dbReference>
<keyword evidence="6" id="KW-1133">Transmembrane helix</keyword>
<evidence type="ECO:0000259" key="7">
    <source>
        <dbReference type="PROSITE" id="PS50106"/>
    </source>
</evidence>
<dbReference type="InterPro" id="IPR029045">
    <property type="entry name" value="ClpP/crotonase-like_dom_sf"/>
</dbReference>
<dbReference type="SUPFAM" id="SSF52096">
    <property type="entry name" value="ClpP/crotonase"/>
    <property type="match status" value="1"/>
</dbReference>
<dbReference type="Pfam" id="PF22694">
    <property type="entry name" value="CtpB_N-like"/>
    <property type="match status" value="1"/>
</dbReference>
<dbReference type="GO" id="GO:0006508">
    <property type="term" value="P:proteolysis"/>
    <property type="evidence" value="ECO:0007669"/>
    <property type="project" value="UniProtKB-KW"/>
</dbReference>
<dbReference type="AlphaFoldDB" id="A0A1F4UPR8"/>
<protein>
    <recommendedName>
        <fullName evidence="7">PDZ domain-containing protein</fullName>
    </recommendedName>
</protein>
<dbReference type="Proteomes" id="UP000176444">
    <property type="component" value="Unassembled WGS sequence"/>
</dbReference>
<evidence type="ECO:0000256" key="4">
    <source>
        <dbReference type="ARBA" id="ARBA00022825"/>
    </source>
</evidence>
<name>A0A1F4UPR8_UNCKA</name>
<proteinExistence type="inferred from homology"/>
<dbReference type="InterPro" id="IPR001478">
    <property type="entry name" value="PDZ"/>
</dbReference>
<feature type="transmembrane region" description="Helical" evidence="6">
    <location>
        <begin position="6"/>
        <end position="27"/>
    </location>
</feature>
<dbReference type="InterPro" id="IPR055210">
    <property type="entry name" value="CtpA/B_N"/>
</dbReference>
<keyword evidence="6" id="KW-0472">Membrane</keyword>
<organism evidence="8 9">
    <name type="scientific">candidate division WWE3 bacterium RIFCSPHIGHO2_01_FULL_35_17</name>
    <dbReference type="NCBI Taxonomy" id="1802614"/>
    <lineage>
        <taxon>Bacteria</taxon>
        <taxon>Katanobacteria</taxon>
    </lineage>
</organism>
<dbReference type="Gene3D" id="3.90.226.10">
    <property type="entry name" value="2-enoyl-CoA Hydratase, Chain A, domain 1"/>
    <property type="match status" value="1"/>
</dbReference>
<keyword evidence="3 5" id="KW-0378">Hydrolase</keyword>
<sequence>MKLFKLTQSLITTILLILIGVFVGYYFGVKGYEVDIKTGISNVKIVNKESVISQNVDFARFWQVWELINNKHIKKPINQSDLVKGAINGMIASIGDPYTSYFDTTENTQVMNSLNGLYEGIGAQLGFNEGGQIIIVAPLDGSPALATGIKSGDRIINIEGISTAGMSIESAVEKIRGKAGTSVSLLIGRDGVEESFEMKITRDTIKLASVTWKDKGDGISYIRLSRFGAETNNEWTKSINEIVSQMPNLKGIILDVRDNPGGFLDSAVFISSEFISDGVVVREDVSDGTSQTFKVDHKGLLSDQNLRVVVLVNQGSASASEIVAGALKERRGALVVGQRSFGKGTVQKSEEFSDGASLHVTVAKWLTPDSNWIDKHNSGFKDSVYNEVKDGKEIVGAIKPDFIVEITDEDVKAEKDPQLDKSIEIIKNDDLFKTGLLFKILEQINASF</sequence>
<reference evidence="8 9" key="1">
    <citation type="journal article" date="2016" name="Nat. Commun.">
        <title>Thousands of microbial genomes shed light on interconnected biogeochemical processes in an aquifer system.</title>
        <authorList>
            <person name="Anantharaman K."/>
            <person name="Brown C.T."/>
            <person name="Hug L.A."/>
            <person name="Sharon I."/>
            <person name="Castelle C.J."/>
            <person name="Probst A.J."/>
            <person name="Thomas B.C."/>
            <person name="Singh A."/>
            <person name="Wilkins M.J."/>
            <person name="Karaoz U."/>
            <person name="Brodie E.L."/>
            <person name="Williams K.H."/>
            <person name="Hubbard S.S."/>
            <person name="Banfield J.F."/>
        </authorList>
    </citation>
    <scope>NUCLEOTIDE SEQUENCE [LARGE SCALE GENOMIC DNA]</scope>
</reference>
<gene>
    <name evidence="8" type="ORF">A2713_00895</name>
</gene>
<keyword evidence="6" id="KW-0812">Transmembrane</keyword>
<dbReference type="GO" id="GO:0008236">
    <property type="term" value="F:serine-type peptidase activity"/>
    <property type="evidence" value="ECO:0007669"/>
    <property type="project" value="UniProtKB-KW"/>
</dbReference>
<dbReference type="SMART" id="SM00245">
    <property type="entry name" value="TSPc"/>
    <property type="match status" value="1"/>
</dbReference>
<dbReference type="InterPro" id="IPR004447">
    <property type="entry name" value="Peptidase_S41A"/>
</dbReference>
<dbReference type="PANTHER" id="PTHR32060">
    <property type="entry name" value="TAIL-SPECIFIC PROTEASE"/>
    <property type="match status" value="1"/>
</dbReference>
<feature type="domain" description="PDZ" evidence="7">
    <location>
        <begin position="122"/>
        <end position="176"/>
    </location>
</feature>
<accession>A0A1F4UPR8</accession>